<keyword evidence="4" id="KW-1185">Reference proteome</keyword>
<protein>
    <recommendedName>
        <fullName evidence="5">Carboxy-cis,cis-muconate cyclase</fullName>
    </recommendedName>
</protein>
<evidence type="ECO:0000313" key="4">
    <source>
        <dbReference type="Proteomes" id="UP000696280"/>
    </source>
</evidence>
<organism evidence="3 4">
    <name type="scientific">Hymenoscyphus fraxineus</name>
    <dbReference type="NCBI Taxonomy" id="746836"/>
    <lineage>
        <taxon>Eukaryota</taxon>
        <taxon>Fungi</taxon>
        <taxon>Dikarya</taxon>
        <taxon>Ascomycota</taxon>
        <taxon>Pezizomycotina</taxon>
        <taxon>Leotiomycetes</taxon>
        <taxon>Helotiales</taxon>
        <taxon>Helotiaceae</taxon>
        <taxon>Hymenoscyphus</taxon>
    </lineage>
</organism>
<comment type="caution">
    <text evidence="3">The sequence shown here is derived from an EMBL/GenBank/DDBJ whole genome shotgun (WGS) entry which is preliminary data.</text>
</comment>
<dbReference type="PANTHER" id="PTHR30344:SF4">
    <property type="entry name" value="CYCLASE, PUTATIVE (AFU_ORTHOLOGUE AFUA_6G11580)-RELATED"/>
    <property type="match status" value="1"/>
</dbReference>
<sequence length="389" mass="41578">MRQSIFSLILLGAANVVKCDVYQMLVGNFRKFAIYTLEFDDVALTLKMVGNHPTPVHDKKTVYGNILDAPNNAFISYDVDNFRRYVIASGDAACNTSSNSLVAATEPPYAVYGTAFSAAGAQGNDSCGTVMSVDKDGFFTGADQEFGYRPSSGIHGMALNKNNTFLYSADDTGNFVWTHSVDPSTGFVTFVDASPAPSNGSHGSYDTNPRHVTVHPEGKFLYVLFEGSEQLAQFEIDQATGIPSFQGVAYSMVLPGMLTHMGNTDTDASDPSSGRYAAGVKLSSSNKYLWASFRGRQEDQAGSFAAFSLNPDGSIIEQLFLTPTLSSGGLSNIVSPNPITDKYVAITDESFGFVDIFALADDASKASPVARLSIPDGGCCADVLWASRK</sequence>
<dbReference type="InterPro" id="IPR019405">
    <property type="entry name" value="Lactonase_7-beta_prop"/>
</dbReference>
<dbReference type="OrthoDB" id="1715191at2759"/>
<evidence type="ECO:0000256" key="1">
    <source>
        <dbReference type="ARBA" id="ARBA00005564"/>
    </source>
</evidence>
<keyword evidence="2" id="KW-0732">Signal</keyword>
<dbReference type="Gene3D" id="2.130.10.10">
    <property type="entry name" value="YVTN repeat-like/Quinoprotein amine dehydrogenase"/>
    <property type="match status" value="1"/>
</dbReference>
<dbReference type="PANTHER" id="PTHR30344">
    <property type="entry name" value="6-PHOSPHOGLUCONOLACTONASE-RELATED"/>
    <property type="match status" value="1"/>
</dbReference>
<accession>A0A9N9PMJ5</accession>
<name>A0A9N9PMJ5_9HELO</name>
<comment type="similarity">
    <text evidence="1">Belongs to the cycloisomerase 2 family.</text>
</comment>
<evidence type="ECO:0008006" key="5">
    <source>
        <dbReference type="Google" id="ProtNLM"/>
    </source>
</evidence>
<reference evidence="3" key="1">
    <citation type="submission" date="2021-07" db="EMBL/GenBank/DDBJ databases">
        <authorList>
            <person name="Durling M."/>
        </authorList>
    </citation>
    <scope>NUCLEOTIDE SEQUENCE</scope>
</reference>
<dbReference type="Pfam" id="PF10282">
    <property type="entry name" value="Lactonase"/>
    <property type="match status" value="1"/>
</dbReference>
<dbReference type="InterPro" id="IPR050282">
    <property type="entry name" value="Cycloisomerase_2"/>
</dbReference>
<dbReference type="GO" id="GO:0017057">
    <property type="term" value="F:6-phosphogluconolactonase activity"/>
    <property type="evidence" value="ECO:0007669"/>
    <property type="project" value="TreeGrafter"/>
</dbReference>
<evidence type="ECO:0000256" key="2">
    <source>
        <dbReference type="SAM" id="SignalP"/>
    </source>
</evidence>
<dbReference type="SUPFAM" id="SSF75011">
    <property type="entry name" value="3-carboxy-cis,cis-mucoante lactonizing enzyme"/>
    <property type="match status" value="1"/>
</dbReference>
<feature type="chain" id="PRO_5040428102" description="Carboxy-cis,cis-muconate cyclase" evidence="2">
    <location>
        <begin position="20"/>
        <end position="389"/>
    </location>
</feature>
<dbReference type="InterPro" id="IPR015943">
    <property type="entry name" value="WD40/YVTN_repeat-like_dom_sf"/>
</dbReference>
<gene>
    <name evidence="3" type="ORF">HYFRA_00001879</name>
</gene>
<feature type="signal peptide" evidence="2">
    <location>
        <begin position="1"/>
        <end position="19"/>
    </location>
</feature>
<proteinExistence type="inferred from homology"/>
<evidence type="ECO:0000313" key="3">
    <source>
        <dbReference type="EMBL" id="CAG8948758.1"/>
    </source>
</evidence>
<dbReference type="EMBL" id="CAJVRL010000001">
    <property type="protein sequence ID" value="CAG8948758.1"/>
    <property type="molecule type" value="Genomic_DNA"/>
</dbReference>
<dbReference type="AlphaFoldDB" id="A0A9N9PMJ5"/>
<dbReference type="Proteomes" id="UP000696280">
    <property type="component" value="Unassembled WGS sequence"/>
</dbReference>